<keyword evidence="2" id="KW-0732">Signal</keyword>
<dbReference type="InterPro" id="IPR005770">
    <property type="entry name" value="PhnD"/>
</dbReference>
<reference evidence="3 4" key="1">
    <citation type="submission" date="2019-02" db="EMBL/GenBank/DDBJ databases">
        <title>Draft genome sequence of Muricauda sp. 176CP4-71.</title>
        <authorList>
            <person name="Park J.-S."/>
        </authorList>
    </citation>
    <scope>NUCLEOTIDE SEQUENCE [LARGE SCALE GENOMIC DNA]</scope>
    <source>
        <strain evidence="3 4">176CP4-71</strain>
    </source>
</reference>
<evidence type="ECO:0000313" key="4">
    <source>
        <dbReference type="Proteomes" id="UP000291981"/>
    </source>
</evidence>
<dbReference type="PANTHER" id="PTHR35841">
    <property type="entry name" value="PHOSPHONATES-BINDING PERIPLASMIC PROTEIN"/>
    <property type="match status" value="1"/>
</dbReference>
<protein>
    <submittedName>
        <fullName evidence="3">Phosphate/phosphite/phosphonate ABC transporter substrate-binding protein</fullName>
    </submittedName>
</protein>
<sequence length="303" mass="33919">MIKLHSVKLLTLLFLVLCSYRCQKKEPLILATYTYSTNDRIDNLLPLSKDLEKQLNRKVEVRSYPDVPSFIRGIKAKEVDIALINTLGYLILSTDNDVMHPIATLKVTENAVDNYKSVLLGNTDSITDLKDLVGQVENLRMTFVAQGSTSGNLMPRLLLSSLGIKNPEADFESVSYGGDHTKTFNKLLSNETDIAAIGSSEFYKQIASKPGADSLKVLWLSDEIPLGPVLLNNDLADTDREKISKVFLTLHQKAPHSLEAVKNGWSEAKQTDRFYQIDDGYYQNFRTLKGNSTDLPNILKSFE</sequence>
<dbReference type="EMBL" id="SGIU01000002">
    <property type="protein sequence ID" value="TAI46916.1"/>
    <property type="molecule type" value="Genomic_DNA"/>
</dbReference>
<dbReference type="GO" id="GO:0055085">
    <property type="term" value="P:transmembrane transport"/>
    <property type="evidence" value="ECO:0007669"/>
    <property type="project" value="InterPro"/>
</dbReference>
<dbReference type="Pfam" id="PF12974">
    <property type="entry name" value="Phosphonate-bd"/>
    <property type="match status" value="1"/>
</dbReference>
<keyword evidence="4" id="KW-1185">Reference proteome</keyword>
<dbReference type="Proteomes" id="UP000291981">
    <property type="component" value="Unassembled WGS sequence"/>
</dbReference>
<dbReference type="SUPFAM" id="SSF53850">
    <property type="entry name" value="Periplasmic binding protein-like II"/>
    <property type="match status" value="1"/>
</dbReference>
<accession>A0A4Q8QFP1</accession>
<dbReference type="Gene3D" id="3.40.190.10">
    <property type="entry name" value="Periplasmic binding protein-like II"/>
    <property type="match status" value="2"/>
</dbReference>
<dbReference type="RefSeq" id="WP_130613186.1">
    <property type="nucleotide sequence ID" value="NZ_SGIU01000002.1"/>
</dbReference>
<dbReference type="NCBIfam" id="TIGR01098">
    <property type="entry name" value="3A0109s03R"/>
    <property type="match status" value="1"/>
</dbReference>
<proteinExistence type="inferred from homology"/>
<dbReference type="AlphaFoldDB" id="A0A4Q8QFP1"/>
<evidence type="ECO:0000313" key="3">
    <source>
        <dbReference type="EMBL" id="TAI46916.1"/>
    </source>
</evidence>
<organism evidence="3 4">
    <name type="scientific">Flagellimonas allohymeniacidonis</name>
    <dbReference type="NCBI Taxonomy" id="2517819"/>
    <lineage>
        <taxon>Bacteria</taxon>
        <taxon>Pseudomonadati</taxon>
        <taxon>Bacteroidota</taxon>
        <taxon>Flavobacteriia</taxon>
        <taxon>Flavobacteriales</taxon>
        <taxon>Flavobacteriaceae</taxon>
        <taxon>Flagellimonas</taxon>
    </lineage>
</organism>
<evidence type="ECO:0000256" key="1">
    <source>
        <dbReference type="ARBA" id="ARBA00007162"/>
    </source>
</evidence>
<comment type="similarity">
    <text evidence="1">Belongs to the phosphate/phosphite/phosphonate binding protein family.</text>
</comment>
<comment type="caution">
    <text evidence="3">The sequence shown here is derived from an EMBL/GenBank/DDBJ whole genome shotgun (WGS) entry which is preliminary data.</text>
</comment>
<dbReference type="OrthoDB" id="9781943at2"/>
<name>A0A4Q8QFP1_9FLAO</name>
<dbReference type="GO" id="GO:0043190">
    <property type="term" value="C:ATP-binding cassette (ABC) transporter complex"/>
    <property type="evidence" value="ECO:0007669"/>
    <property type="project" value="InterPro"/>
</dbReference>
<gene>
    <name evidence="3" type="primary">phnD</name>
    <name evidence="3" type="ORF">EW142_09450</name>
</gene>
<evidence type="ECO:0000256" key="2">
    <source>
        <dbReference type="ARBA" id="ARBA00022729"/>
    </source>
</evidence>
<dbReference type="PANTHER" id="PTHR35841:SF1">
    <property type="entry name" value="PHOSPHONATES-BINDING PERIPLASMIC PROTEIN"/>
    <property type="match status" value="1"/>
</dbReference>